<evidence type="ECO:0000313" key="2">
    <source>
        <dbReference type="Proteomes" id="UP000730482"/>
    </source>
</evidence>
<organism evidence="1 2">
    <name type="scientific">Catenulispora pinistramenti</name>
    <dbReference type="NCBI Taxonomy" id="2705254"/>
    <lineage>
        <taxon>Bacteria</taxon>
        <taxon>Bacillati</taxon>
        <taxon>Actinomycetota</taxon>
        <taxon>Actinomycetes</taxon>
        <taxon>Catenulisporales</taxon>
        <taxon>Catenulisporaceae</taxon>
        <taxon>Catenulispora</taxon>
    </lineage>
</organism>
<proteinExistence type="predicted"/>
<accession>A0ABS5L5A2</accession>
<comment type="caution">
    <text evidence="1">The sequence shown here is derived from an EMBL/GenBank/DDBJ whole genome shotgun (WGS) entry which is preliminary data.</text>
</comment>
<name>A0ABS5L5A2_9ACTN</name>
<keyword evidence="2" id="KW-1185">Reference proteome</keyword>
<reference evidence="1 2" key="1">
    <citation type="submission" date="2020-02" db="EMBL/GenBank/DDBJ databases">
        <title>Acidophilic actinobacteria isolated from forest soil.</title>
        <authorList>
            <person name="Golinska P."/>
        </authorList>
    </citation>
    <scope>NUCLEOTIDE SEQUENCE [LARGE SCALE GENOMIC DNA]</scope>
    <source>
        <strain evidence="1 2">NL8</strain>
    </source>
</reference>
<sequence>MSTIEATTTTVELPVEFDPRWNRMPGITVEGRQITVDPEQYFFRFDSNTWRLCDWDRVAGDLLGVAETSEKALDQTVLEFIQHHGYSTSDAAKVLATAWQVNNYMFREDHLGGLGIAGFTADHLRMLREVGTFMALNKVEDDGTISNVGPCWMLPAATTVVFDLTDQEAEMVDEVYHGAWFNEERRLEALKANAALGGRLVHGCQSVPSQSGGAIVPFGASITRFYDELRAFRGEWLERVRSMKPTTA</sequence>
<dbReference type="EMBL" id="JAAFYZ010000253">
    <property type="protein sequence ID" value="MBS2553420.1"/>
    <property type="molecule type" value="Genomic_DNA"/>
</dbReference>
<dbReference type="RefSeq" id="WP_212019940.1">
    <property type="nucleotide sequence ID" value="NZ_JAAFYZ010000253.1"/>
</dbReference>
<protein>
    <submittedName>
        <fullName evidence="1">Uncharacterized protein</fullName>
    </submittedName>
</protein>
<dbReference type="Proteomes" id="UP000730482">
    <property type="component" value="Unassembled WGS sequence"/>
</dbReference>
<gene>
    <name evidence="1" type="ORF">KGQ19_41860</name>
</gene>
<evidence type="ECO:0000313" key="1">
    <source>
        <dbReference type="EMBL" id="MBS2553420.1"/>
    </source>
</evidence>